<name>Q1AV15_RUBXD</name>
<organism evidence="3 4">
    <name type="scientific">Rubrobacter xylanophilus (strain DSM 9941 / JCM 11954 / NBRC 16129 / PRD-1)</name>
    <dbReference type="NCBI Taxonomy" id="266117"/>
    <lineage>
        <taxon>Bacteria</taxon>
        <taxon>Bacillati</taxon>
        <taxon>Actinomycetota</taxon>
        <taxon>Rubrobacteria</taxon>
        <taxon>Rubrobacterales</taxon>
        <taxon>Rubrobacteraceae</taxon>
        <taxon>Rubrobacter</taxon>
    </lineage>
</organism>
<dbReference type="AlphaFoldDB" id="Q1AV15"/>
<dbReference type="EMBL" id="CP000386">
    <property type="protein sequence ID" value="ABG04763.1"/>
    <property type="molecule type" value="Genomic_DNA"/>
</dbReference>
<sequence>MVVAEISIIPIGTQTTSVSRYVSAAVKEIEASGLKCHLGPMGTTIEAESTEEVYAALARAQAAVFDLGADRAYTIIKIDERRDVERRSMEDMVRSARRGLDAG</sequence>
<comment type="similarity">
    <text evidence="1">Belongs to the UPF0045 family.</text>
</comment>
<proteinExistence type="inferred from homology"/>
<dbReference type="HOGENOM" id="CLU_137479_3_1_11"/>
<dbReference type="PANTHER" id="PTHR33777">
    <property type="entry name" value="UPF0045 PROTEIN ECM15"/>
    <property type="match status" value="1"/>
</dbReference>
<evidence type="ECO:0000313" key="4">
    <source>
        <dbReference type="Proteomes" id="UP000006637"/>
    </source>
</evidence>
<evidence type="ECO:0000313" key="3">
    <source>
        <dbReference type="EMBL" id="ABG04763.1"/>
    </source>
</evidence>
<dbReference type="OrthoDB" id="9793516at2"/>
<evidence type="ECO:0000259" key="2">
    <source>
        <dbReference type="Pfam" id="PF01910"/>
    </source>
</evidence>
<dbReference type="Proteomes" id="UP000006637">
    <property type="component" value="Chromosome"/>
</dbReference>
<evidence type="ECO:0000256" key="1">
    <source>
        <dbReference type="ARBA" id="ARBA00010272"/>
    </source>
</evidence>
<dbReference type="InterPro" id="IPR051614">
    <property type="entry name" value="UPF0045_domain"/>
</dbReference>
<dbReference type="SUPFAM" id="SSF89957">
    <property type="entry name" value="MTH1187/YkoF-like"/>
    <property type="match status" value="1"/>
</dbReference>
<dbReference type="GO" id="GO:0005829">
    <property type="term" value="C:cytosol"/>
    <property type="evidence" value="ECO:0007669"/>
    <property type="project" value="TreeGrafter"/>
</dbReference>
<dbReference type="InterPro" id="IPR029756">
    <property type="entry name" value="MTH1187/YkoF-like"/>
</dbReference>
<dbReference type="Gene3D" id="3.30.70.930">
    <property type="match status" value="1"/>
</dbReference>
<dbReference type="eggNOG" id="COG0011">
    <property type="taxonomic scope" value="Bacteria"/>
</dbReference>
<feature type="domain" description="Thiamine-binding protein" evidence="2">
    <location>
        <begin position="4"/>
        <end position="96"/>
    </location>
</feature>
<dbReference type="PANTHER" id="PTHR33777:SF1">
    <property type="entry name" value="UPF0045 PROTEIN ECM15"/>
    <property type="match status" value="1"/>
</dbReference>
<protein>
    <recommendedName>
        <fullName evidence="2">Thiamine-binding protein domain-containing protein</fullName>
    </recommendedName>
</protein>
<dbReference type="KEGG" id="rxy:Rxyl_1804"/>
<keyword evidence="4" id="KW-1185">Reference proteome</keyword>
<dbReference type="InterPro" id="IPR002767">
    <property type="entry name" value="Thiamine_BP"/>
</dbReference>
<gene>
    <name evidence="3" type="ordered locus">Rxyl_1804</name>
</gene>
<dbReference type="Pfam" id="PF01910">
    <property type="entry name" value="Thiamine_BP"/>
    <property type="match status" value="1"/>
</dbReference>
<accession>Q1AV15</accession>
<dbReference type="RefSeq" id="WP_011564779.1">
    <property type="nucleotide sequence ID" value="NC_008148.1"/>
</dbReference>
<reference evidence="3 4" key="1">
    <citation type="submission" date="2006-06" db="EMBL/GenBank/DDBJ databases">
        <title>Complete sequence of Rubrobacter xylanophilus DSM 9941.</title>
        <authorList>
            <consortium name="US DOE Joint Genome Institute"/>
            <person name="Copeland A."/>
            <person name="Lucas S."/>
            <person name="Lapidus A."/>
            <person name="Barry K."/>
            <person name="Detter J.C."/>
            <person name="Glavina del Rio T."/>
            <person name="Hammon N."/>
            <person name="Israni S."/>
            <person name="Dalin E."/>
            <person name="Tice H."/>
            <person name="Pitluck S."/>
            <person name="Munk A.C."/>
            <person name="Brettin T."/>
            <person name="Bruce D."/>
            <person name="Han C."/>
            <person name="Tapia R."/>
            <person name="Gilna P."/>
            <person name="Schmutz J."/>
            <person name="Larimer F."/>
            <person name="Land M."/>
            <person name="Hauser L."/>
            <person name="Kyrpides N."/>
            <person name="Lykidis A."/>
            <person name="da Costa M.S."/>
            <person name="Rainey F.A."/>
            <person name="Empadinhas N."/>
            <person name="Jolivet E."/>
            <person name="Battista J.R."/>
            <person name="Richardson P."/>
        </authorList>
    </citation>
    <scope>NUCLEOTIDE SEQUENCE [LARGE SCALE GENOMIC DNA]</scope>
    <source>
        <strain evidence="4">DSM 9941 / NBRC 16129 / PRD-1</strain>
    </source>
</reference>
<dbReference type="PhylomeDB" id="Q1AV15"/>
<dbReference type="NCBIfam" id="TIGR00106">
    <property type="entry name" value="MTH1187 family thiamine-binding protein"/>
    <property type="match status" value="1"/>
</dbReference>